<gene>
    <name evidence="2" type="ORF">McpCs1_04080</name>
</gene>
<proteinExistence type="predicted"/>
<dbReference type="RefSeq" id="WP_338095567.1">
    <property type="nucleotide sequence ID" value="NZ_JAWDKB010000001.1"/>
</dbReference>
<accession>A0AAE4SAQ2</accession>
<comment type="caution">
    <text evidence="2">The sequence shown here is derived from an EMBL/GenBank/DDBJ whole genome shotgun (WGS) entry which is preliminary data.</text>
</comment>
<evidence type="ECO:0000313" key="2">
    <source>
        <dbReference type="EMBL" id="MDV0443042.1"/>
    </source>
</evidence>
<protein>
    <recommendedName>
        <fullName evidence="1">N-acetyltransferase domain-containing protein</fullName>
    </recommendedName>
</protein>
<dbReference type="EMBL" id="JAWDKB010000001">
    <property type="protein sequence ID" value="MDV0443042.1"/>
    <property type="molecule type" value="Genomic_DNA"/>
</dbReference>
<dbReference type="GO" id="GO:0016747">
    <property type="term" value="F:acyltransferase activity, transferring groups other than amino-acyl groups"/>
    <property type="evidence" value="ECO:0007669"/>
    <property type="project" value="InterPro"/>
</dbReference>
<dbReference type="PANTHER" id="PTHR43233:SF1">
    <property type="entry name" value="FAMILY N-ACETYLTRANSFERASE, PUTATIVE (AFU_ORTHOLOGUE AFUA_6G03350)-RELATED"/>
    <property type="match status" value="1"/>
</dbReference>
<evidence type="ECO:0000313" key="3">
    <source>
        <dbReference type="Proteomes" id="UP001283212"/>
    </source>
</evidence>
<dbReference type="SUPFAM" id="SSF55729">
    <property type="entry name" value="Acyl-CoA N-acyltransferases (Nat)"/>
    <property type="match status" value="1"/>
</dbReference>
<keyword evidence="3" id="KW-1185">Reference proteome</keyword>
<name>A0AAE4SAQ2_9EURY</name>
<dbReference type="Pfam" id="PF13508">
    <property type="entry name" value="Acetyltransf_7"/>
    <property type="match status" value="1"/>
</dbReference>
<dbReference type="PANTHER" id="PTHR43233">
    <property type="entry name" value="FAMILY N-ACETYLTRANSFERASE, PUTATIVE (AFU_ORTHOLOGUE AFUA_6G03350)-RELATED"/>
    <property type="match status" value="1"/>
</dbReference>
<dbReference type="InterPro" id="IPR000182">
    <property type="entry name" value="GNAT_dom"/>
</dbReference>
<dbReference type="InterPro" id="IPR053144">
    <property type="entry name" value="Acetyltransferase_Butenolide"/>
</dbReference>
<sequence>MDIEGENRQNQQEIRYLMIRSWQAKEIIDLYRAGGWWDMGWNSESLAPLIRGSFLFIVALDTRTGNAIGMGRIIADSSSDGYIQDLVVLPGYRNLGIGSQIAKILRSLGQALGLSWLGLIAAPEAESIYKRAGFTPMERYTPMNLEQGNHDTQ</sequence>
<dbReference type="CDD" id="cd04301">
    <property type="entry name" value="NAT_SF"/>
    <property type="match status" value="1"/>
</dbReference>
<feature type="domain" description="N-acetyltransferase" evidence="1">
    <location>
        <begin position="14"/>
        <end position="148"/>
    </location>
</feature>
<dbReference type="Proteomes" id="UP001283212">
    <property type="component" value="Unassembled WGS sequence"/>
</dbReference>
<dbReference type="Gene3D" id="3.40.630.30">
    <property type="match status" value="1"/>
</dbReference>
<dbReference type="AlphaFoldDB" id="A0AAE4SAQ2"/>
<evidence type="ECO:0000259" key="1">
    <source>
        <dbReference type="PROSITE" id="PS51186"/>
    </source>
</evidence>
<organism evidence="2 3">
    <name type="scientific">Methanorbis rubei</name>
    <dbReference type="NCBI Taxonomy" id="3028300"/>
    <lineage>
        <taxon>Archaea</taxon>
        <taxon>Methanobacteriati</taxon>
        <taxon>Methanobacteriota</taxon>
        <taxon>Stenosarchaea group</taxon>
        <taxon>Methanomicrobia</taxon>
        <taxon>Methanomicrobiales</taxon>
        <taxon>Methanocorpusculaceae</taxon>
        <taxon>Methanorbis</taxon>
    </lineage>
</organism>
<reference evidence="2 3" key="1">
    <citation type="submission" date="2023-06" db="EMBL/GenBank/DDBJ databases">
        <title>Genome sequence of Methancorpusculaceae sp. Cs1.</title>
        <authorList>
            <person name="Protasov E."/>
            <person name="Platt K."/>
            <person name="Poehlein A."/>
            <person name="Daniel R."/>
            <person name="Brune A."/>
        </authorList>
    </citation>
    <scope>NUCLEOTIDE SEQUENCE [LARGE SCALE GENOMIC DNA]</scope>
    <source>
        <strain evidence="2 3">Cs1</strain>
    </source>
</reference>
<dbReference type="InterPro" id="IPR016181">
    <property type="entry name" value="Acyl_CoA_acyltransferase"/>
</dbReference>
<dbReference type="PROSITE" id="PS51186">
    <property type="entry name" value="GNAT"/>
    <property type="match status" value="1"/>
</dbReference>